<comment type="caution">
    <text evidence="3">The sequence shown here is derived from an EMBL/GenBank/DDBJ whole genome shotgun (WGS) entry which is preliminary data.</text>
</comment>
<dbReference type="EMBL" id="LBOG01000002">
    <property type="protein sequence ID" value="KKP30592.1"/>
    <property type="molecule type" value="Genomic_DNA"/>
</dbReference>
<keyword evidence="2" id="KW-1133">Transmembrane helix</keyword>
<evidence type="ECO:0000313" key="3">
    <source>
        <dbReference type="EMBL" id="KKP30592.1"/>
    </source>
</evidence>
<keyword evidence="2" id="KW-0472">Membrane</keyword>
<feature type="transmembrane region" description="Helical" evidence="2">
    <location>
        <begin position="21"/>
        <end position="42"/>
    </location>
</feature>
<keyword evidence="1" id="KW-0175">Coiled coil</keyword>
<protein>
    <submittedName>
        <fullName evidence="3">Uncharacterized protein</fullName>
    </submittedName>
</protein>
<accession>A0A0G0BHV0</accession>
<evidence type="ECO:0000256" key="2">
    <source>
        <dbReference type="SAM" id="Phobius"/>
    </source>
</evidence>
<proteinExistence type="predicted"/>
<keyword evidence="2" id="KW-0812">Transmembrane</keyword>
<organism evidence="3 4">
    <name type="scientific">Candidatus Nomurabacteria bacterium GW2011_GWF1_31_48</name>
    <dbReference type="NCBI Taxonomy" id="1618767"/>
    <lineage>
        <taxon>Bacteria</taxon>
        <taxon>Candidatus Nomuraibacteriota</taxon>
    </lineage>
</organism>
<evidence type="ECO:0000256" key="1">
    <source>
        <dbReference type="SAM" id="Coils"/>
    </source>
</evidence>
<feature type="transmembrane region" description="Helical" evidence="2">
    <location>
        <begin position="62"/>
        <end position="86"/>
    </location>
</feature>
<feature type="coiled-coil region" evidence="1">
    <location>
        <begin position="88"/>
        <end position="144"/>
    </location>
</feature>
<dbReference type="AlphaFoldDB" id="A0A0G0BHV0"/>
<sequence>MYSCSKSPSQFERGSRTRVPSHLQVIFNLFIGNLFTIMETITASNSLVDLMNLTHDAISLNAVYLGISVSAILVLAGILLGVFYFFNLKPLQEKITKQDDKMESQEKETTRVLKDTEEKNGKSLKDFEQKYEKHLNEILVKNNEKIILENKNIFAATEKSILEKIENVSEGKDIKLKEIIFSEVINKIAILEKILTFNIVNAKNDSNKNLVELNKTIAELKSNIKEIKREIKILNIYKYSKEGQMGAIIDSMDVLREDIKEKRWSILTSLERLSKEMDGIILESTYVSEIEEQLAILDKEPKYSVLVTEIRSKYLKK</sequence>
<evidence type="ECO:0000313" key="4">
    <source>
        <dbReference type="Proteomes" id="UP000034934"/>
    </source>
</evidence>
<feature type="coiled-coil region" evidence="1">
    <location>
        <begin position="203"/>
        <end position="237"/>
    </location>
</feature>
<gene>
    <name evidence="3" type="ORF">UR19_C0002G0113</name>
</gene>
<reference evidence="3 4" key="1">
    <citation type="journal article" date="2015" name="Nature">
        <title>rRNA introns, odd ribosomes, and small enigmatic genomes across a large radiation of phyla.</title>
        <authorList>
            <person name="Brown C.T."/>
            <person name="Hug L.A."/>
            <person name="Thomas B.C."/>
            <person name="Sharon I."/>
            <person name="Castelle C.J."/>
            <person name="Singh A."/>
            <person name="Wilkins M.J."/>
            <person name="Williams K.H."/>
            <person name="Banfield J.F."/>
        </authorList>
    </citation>
    <scope>NUCLEOTIDE SEQUENCE [LARGE SCALE GENOMIC DNA]</scope>
</reference>
<dbReference type="Proteomes" id="UP000034934">
    <property type="component" value="Unassembled WGS sequence"/>
</dbReference>
<name>A0A0G0BHV0_9BACT</name>